<evidence type="ECO:0000313" key="3">
    <source>
        <dbReference type="Proteomes" id="UP001190700"/>
    </source>
</evidence>
<evidence type="ECO:0008006" key="4">
    <source>
        <dbReference type="Google" id="ProtNLM"/>
    </source>
</evidence>
<reference evidence="2 3" key="1">
    <citation type="journal article" date="2015" name="Genome Biol. Evol.">
        <title>Comparative Genomics of a Bacterivorous Green Alga Reveals Evolutionary Causalities and Consequences of Phago-Mixotrophic Mode of Nutrition.</title>
        <authorList>
            <person name="Burns J.A."/>
            <person name="Paasch A."/>
            <person name="Narechania A."/>
            <person name="Kim E."/>
        </authorList>
    </citation>
    <scope>NUCLEOTIDE SEQUENCE [LARGE SCALE GENOMIC DNA]</scope>
    <source>
        <strain evidence="2 3">PLY_AMNH</strain>
    </source>
</reference>
<feature type="region of interest" description="Disordered" evidence="1">
    <location>
        <begin position="216"/>
        <end position="277"/>
    </location>
</feature>
<name>A0AAE0G6A2_9CHLO</name>
<organism evidence="2 3">
    <name type="scientific">Cymbomonas tetramitiformis</name>
    <dbReference type="NCBI Taxonomy" id="36881"/>
    <lineage>
        <taxon>Eukaryota</taxon>
        <taxon>Viridiplantae</taxon>
        <taxon>Chlorophyta</taxon>
        <taxon>Pyramimonadophyceae</taxon>
        <taxon>Pyramimonadales</taxon>
        <taxon>Pyramimonadaceae</taxon>
        <taxon>Cymbomonas</taxon>
    </lineage>
</organism>
<gene>
    <name evidence="2" type="ORF">CYMTET_19314</name>
</gene>
<feature type="compositionally biased region" description="Low complexity" evidence="1">
    <location>
        <begin position="233"/>
        <end position="260"/>
    </location>
</feature>
<dbReference type="InterPro" id="IPR045286">
    <property type="entry name" value="FBS1-like"/>
</dbReference>
<dbReference type="PANTHER" id="PTHR34049:SF1">
    <property type="entry name" value="F-BOX PROTEIN SKIP27"/>
    <property type="match status" value="1"/>
</dbReference>
<dbReference type="PANTHER" id="PTHR34049">
    <property type="entry name" value="F-BOX PROTEIN SKIP27"/>
    <property type="match status" value="1"/>
</dbReference>
<sequence>MSERPVSRRKPPEVPKKYGTKRSSQEADASSCKSRATKSHHNEPATRGIAEKTQRPRSYVRPGLLAQFVKAQRYVKSSSATGFPRIASDIRDRLEQPKRLIVDTAYAPILADILNQRKRREWGGDVDGDRPSTSSRSEDLMSLPCDLLMKIVCNLRHSELQPLLRTCVRLRHAAMAAIVVHFNFVTPEPANSFSFMVGSPPPAFAAAAVAAFRDNPIAPPRARGKRRHRRRPPVNAARPTSTADSSSGGSSSLGRALSFSEVMEAQTTPDPDEMPTT</sequence>
<evidence type="ECO:0000256" key="1">
    <source>
        <dbReference type="SAM" id="MobiDB-lite"/>
    </source>
</evidence>
<proteinExistence type="predicted"/>
<accession>A0AAE0G6A2</accession>
<feature type="compositionally biased region" description="Basic residues" evidence="1">
    <location>
        <begin position="222"/>
        <end position="232"/>
    </location>
</feature>
<dbReference type="AlphaFoldDB" id="A0AAE0G6A2"/>
<evidence type="ECO:0000313" key="2">
    <source>
        <dbReference type="EMBL" id="KAK3272392.1"/>
    </source>
</evidence>
<feature type="compositionally biased region" description="Basic and acidic residues" evidence="1">
    <location>
        <begin position="40"/>
        <end position="54"/>
    </location>
</feature>
<feature type="compositionally biased region" description="Basic and acidic residues" evidence="1">
    <location>
        <begin position="1"/>
        <end position="16"/>
    </location>
</feature>
<dbReference type="EMBL" id="LGRX02008995">
    <property type="protein sequence ID" value="KAK3272392.1"/>
    <property type="molecule type" value="Genomic_DNA"/>
</dbReference>
<dbReference type="Proteomes" id="UP001190700">
    <property type="component" value="Unassembled WGS sequence"/>
</dbReference>
<comment type="caution">
    <text evidence="2">The sequence shown here is derived from an EMBL/GenBank/DDBJ whole genome shotgun (WGS) entry which is preliminary data.</text>
</comment>
<feature type="region of interest" description="Disordered" evidence="1">
    <location>
        <begin position="1"/>
        <end position="57"/>
    </location>
</feature>
<protein>
    <recommendedName>
        <fullName evidence="4">F-box domain-containing protein</fullName>
    </recommendedName>
</protein>
<keyword evidence="3" id="KW-1185">Reference proteome</keyword>